<organism evidence="3 4">
    <name type="scientific">Megasphaera hominis</name>
    <dbReference type="NCBI Taxonomy" id="159836"/>
    <lineage>
        <taxon>Bacteria</taxon>
        <taxon>Bacillati</taxon>
        <taxon>Bacillota</taxon>
        <taxon>Negativicutes</taxon>
        <taxon>Veillonellales</taxon>
        <taxon>Veillonellaceae</taxon>
        <taxon>Megasphaera</taxon>
    </lineage>
</organism>
<evidence type="ECO:0000313" key="4">
    <source>
        <dbReference type="Proteomes" id="UP000606870"/>
    </source>
</evidence>
<evidence type="ECO:0000256" key="1">
    <source>
        <dbReference type="SAM" id="Phobius"/>
    </source>
</evidence>
<keyword evidence="4" id="KW-1185">Reference proteome</keyword>
<comment type="caution">
    <text evidence="3">The sequence shown here is derived from an EMBL/GenBank/DDBJ whole genome shotgun (WGS) entry which is preliminary data.</text>
</comment>
<dbReference type="EMBL" id="JACOGK010000001">
    <property type="protein sequence ID" value="MBC3535673.1"/>
    <property type="molecule type" value="Genomic_DNA"/>
</dbReference>
<dbReference type="InterPro" id="IPR041183">
    <property type="entry name" value="Cyclophilin-like"/>
</dbReference>
<reference evidence="3 4" key="1">
    <citation type="submission" date="2020-08" db="EMBL/GenBank/DDBJ databases">
        <authorList>
            <person name="Liu C."/>
            <person name="Sun Q."/>
        </authorList>
    </citation>
    <scope>NUCLEOTIDE SEQUENCE [LARGE SCALE GENOMIC DNA]</scope>
    <source>
        <strain evidence="3 4">NSJ-59</strain>
    </source>
</reference>
<evidence type="ECO:0000313" key="3">
    <source>
        <dbReference type="EMBL" id="MBC3535673.1"/>
    </source>
</evidence>
<sequence>MGFLFQHHPIRWLYVAIAAILAVVVSSYVHCLLNPWTVCSSAASSYSMNQYSMEETPLQAGLSFPGGQAKLELYDTEAALEVAERRPFVVQLQHQGNRLVLPGLPATVFQRESNKGMNPVAGDVAFDTAKNELVVFLADEAASDDLIPLGHVSQGLDNMKHAGEVFQTYVTQFEPSKAK</sequence>
<keyword evidence="1" id="KW-1133">Transmembrane helix</keyword>
<dbReference type="RefSeq" id="WP_186501735.1">
    <property type="nucleotide sequence ID" value="NZ_JACOGK010000001.1"/>
</dbReference>
<proteinExistence type="predicted"/>
<dbReference type="Gene3D" id="2.40.100.20">
    <property type="match status" value="1"/>
</dbReference>
<dbReference type="InterPro" id="IPR029000">
    <property type="entry name" value="Cyclophilin-like_dom_sf"/>
</dbReference>
<name>A0ABR6VF39_9FIRM</name>
<feature type="domain" description="Cyclophilin-like" evidence="2">
    <location>
        <begin position="63"/>
        <end position="160"/>
    </location>
</feature>
<dbReference type="SUPFAM" id="SSF50891">
    <property type="entry name" value="Cyclophilin-like"/>
    <property type="match status" value="1"/>
</dbReference>
<feature type="transmembrane region" description="Helical" evidence="1">
    <location>
        <begin position="12"/>
        <end position="30"/>
    </location>
</feature>
<keyword evidence="1" id="KW-0472">Membrane</keyword>
<dbReference type="Pfam" id="PF18050">
    <property type="entry name" value="Cyclophil_like2"/>
    <property type="match status" value="1"/>
</dbReference>
<accession>A0ABR6VF39</accession>
<dbReference type="Proteomes" id="UP000606870">
    <property type="component" value="Unassembled WGS sequence"/>
</dbReference>
<evidence type="ECO:0000259" key="2">
    <source>
        <dbReference type="Pfam" id="PF18050"/>
    </source>
</evidence>
<keyword evidence="1" id="KW-0812">Transmembrane</keyword>
<protein>
    <recommendedName>
        <fullName evidence="2">Cyclophilin-like domain-containing protein</fullName>
    </recommendedName>
</protein>
<gene>
    <name evidence="3" type="ORF">H8J70_00125</name>
</gene>